<evidence type="ECO:0000256" key="5">
    <source>
        <dbReference type="ARBA" id="ARBA00022692"/>
    </source>
</evidence>
<dbReference type="Pfam" id="PF01032">
    <property type="entry name" value="FecCD"/>
    <property type="match status" value="1"/>
</dbReference>
<dbReference type="InterPro" id="IPR000522">
    <property type="entry name" value="ABC_transptr_permease_BtuC"/>
</dbReference>
<accession>A0A7G7VKY2</accession>
<feature type="transmembrane region" description="Helical" evidence="8">
    <location>
        <begin position="286"/>
        <end position="305"/>
    </location>
</feature>
<keyword evidence="7 8" id="KW-0472">Membrane</keyword>
<evidence type="ECO:0000256" key="3">
    <source>
        <dbReference type="ARBA" id="ARBA00022448"/>
    </source>
</evidence>
<comment type="similarity">
    <text evidence="2">Belongs to the binding-protein-dependent transport system permease family. FecCD subfamily.</text>
</comment>
<dbReference type="KEGG" id="stim:H1B31_02095"/>
<evidence type="ECO:0000256" key="6">
    <source>
        <dbReference type="ARBA" id="ARBA00022989"/>
    </source>
</evidence>
<name>A0A7G7VKY2_9FIRM</name>
<feature type="transmembrane region" description="Helical" evidence="8">
    <location>
        <begin position="314"/>
        <end position="333"/>
    </location>
</feature>
<dbReference type="GO" id="GO:0005886">
    <property type="term" value="C:plasma membrane"/>
    <property type="evidence" value="ECO:0007669"/>
    <property type="project" value="UniProtKB-SubCell"/>
</dbReference>
<keyword evidence="4" id="KW-1003">Cell membrane</keyword>
<dbReference type="PANTHER" id="PTHR30472">
    <property type="entry name" value="FERRIC ENTEROBACTIN TRANSPORT SYSTEM PERMEASE PROTEIN"/>
    <property type="match status" value="1"/>
</dbReference>
<reference evidence="9 10" key="1">
    <citation type="submission" date="2020-07" db="EMBL/GenBank/DDBJ databases">
        <title>Complete genome and description of Selenomonas timonensis sp. nov., a new bacterium isolated from a gingivitis subject.</title>
        <authorList>
            <person name="Antezack A."/>
        </authorList>
    </citation>
    <scope>NUCLEOTIDE SEQUENCE [LARGE SCALE GENOMIC DNA]</scope>
    <source>
        <strain evidence="9 10">Marseille-Q3039</strain>
    </source>
</reference>
<feature type="transmembrane region" description="Helical" evidence="8">
    <location>
        <begin position="197"/>
        <end position="216"/>
    </location>
</feature>
<keyword evidence="6 8" id="KW-1133">Transmembrane helix</keyword>
<evidence type="ECO:0000313" key="10">
    <source>
        <dbReference type="Proteomes" id="UP000515480"/>
    </source>
</evidence>
<feature type="transmembrane region" description="Helical" evidence="8">
    <location>
        <begin position="249"/>
        <end position="274"/>
    </location>
</feature>
<keyword evidence="3" id="KW-0813">Transport</keyword>
<sequence>MPIRQLLSSPFALTIFLVLAAVCAISAGSVSVPPADTLAVITAKLAGSVPVVDPAITDIIWSLRVPRVLLAMTAGAGLALAGVVMQASVQNPLAEPFILGIASGASVGATLAILIGTAAIPFGVPGCAFLGAILATLAVLMLAGMHRRVSTVKLVLAGAAISALCVAATNFIVYMAADAEGMQSAAFWTMGSLADAKWHSLFLPVLIVTGLVVYFLSQLRTLDVLLLGEELAVTLGIDASAKRRLYMGLLALLTGVLVATCGIIGFVGLVVPHLVRSFTGASHRRLLPAALLVGAIFLVVADLLARTLLPAGDLPIGIITALIGAPLFMKLLFGSSGNFGGSR</sequence>
<feature type="transmembrane region" description="Helical" evidence="8">
    <location>
        <begin position="122"/>
        <end position="142"/>
    </location>
</feature>
<evidence type="ECO:0000256" key="2">
    <source>
        <dbReference type="ARBA" id="ARBA00007935"/>
    </source>
</evidence>
<feature type="transmembrane region" description="Helical" evidence="8">
    <location>
        <begin position="68"/>
        <end position="85"/>
    </location>
</feature>
<keyword evidence="5 8" id="KW-0812">Transmembrane</keyword>
<evidence type="ECO:0000256" key="8">
    <source>
        <dbReference type="SAM" id="Phobius"/>
    </source>
</evidence>
<keyword evidence="10" id="KW-1185">Reference proteome</keyword>
<comment type="subcellular location">
    <subcellularLocation>
        <location evidence="1">Cell membrane</location>
        <topology evidence="1">Multi-pass membrane protein</topology>
    </subcellularLocation>
</comment>
<evidence type="ECO:0000256" key="4">
    <source>
        <dbReference type="ARBA" id="ARBA00022475"/>
    </source>
</evidence>
<evidence type="ECO:0000256" key="1">
    <source>
        <dbReference type="ARBA" id="ARBA00004651"/>
    </source>
</evidence>
<dbReference type="GO" id="GO:0033214">
    <property type="term" value="P:siderophore-iron import into cell"/>
    <property type="evidence" value="ECO:0007669"/>
    <property type="project" value="TreeGrafter"/>
</dbReference>
<organism evidence="9 10">
    <name type="scientific">Selenomonas timonae</name>
    <dbReference type="NCBI Taxonomy" id="2754044"/>
    <lineage>
        <taxon>Bacteria</taxon>
        <taxon>Bacillati</taxon>
        <taxon>Bacillota</taxon>
        <taxon>Negativicutes</taxon>
        <taxon>Selenomonadales</taxon>
        <taxon>Selenomonadaceae</taxon>
        <taxon>Selenomonas</taxon>
    </lineage>
</organism>
<dbReference type="InterPro" id="IPR037294">
    <property type="entry name" value="ABC_BtuC-like"/>
</dbReference>
<proteinExistence type="inferred from homology"/>
<dbReference type="Proteomes" id="UP000515480">
    <property type="component" value="Chromosome"/>
</dbReference>
<evidence type="ECO:0000256" key="7">
    <source>
        <dbReference type="ARBA" id="ARBA00023136"/>
    </source>
</evidence>
<dbReference type="SUPFAM" id="SSF81345">
    <property type="entry name" value="ABC transporter involved in vitamin B12 uptake, BtuC"/>
    <property type="match status" value="1"/>
</dbReference>
<dbReference type="GO" id="GO:0022857">
    <property type="term" value="F:transmembrane transporter activity"/>
    <property type="evidence" value="ECO:0007669"/>
    <property type="project" value="InterPro"/>
</dbReference>
<dbReference type="PANTHER" id="PTHR30472:SF25">
    <property type="entry name" value="ABC TRANSPORTER PERMEASE PROTEIN MJ0876-RELATED"/>
    <property type="match status" value="1"/>
</dbReference>
<dbReference type="CDD" id="cd06550">
    <property type="entry name" value="TM_ABC_iron-siderophores_like"/>
    <property type="match status" value="1"/>
</dbReference>
<evidence type="ECO:0000313" key="9">
    <source>
        <dbReference type="EMBL" id="QNH54775.1"/>
    </source>
</evidence>
<gene>
    <name evidence="9" type="ORF">H1B31_02095</name>
</gene>
<dbReference type="FunFam" id="1.10.3470.10:FF:000001">
    <property type="entry name" value="Vitamin B12 ABC transporter permease BtuC"/>
    <property type="match status" value="1"/>
</dbReference>
<dbReference type="AlphaFoldDB" id="A0A7G7VKY2"/>
<feature type="transmembrane region" description="Helical" evidence="8">
    <location>
        <begin position="154"/>
        <end position="177"/>
    </location>
</feature>
<dbReference type="EMBL" id="CP060204">
    <property type="protein sequence ID" value="QNH54775.1"/>
    <property type="molecule type" value="Genomic_DNA"/>
</dbReference>
<feature type="transmembrane region" description="Helical" evidence="8">
    <location>
        <begin position="97"/>
        <end position="116"/>
    </location>
</feature>
<dbReference type="Gene3D" id="1.10.3470.10">
    <property type="entry name" value="ABC transporter involved in vitamin B12 uptake, BtuC"/>
    <property type="match status" value="1"/>
</dbReference>
<protein>
    <submittedName>
        <fullName evidence="9">Iron ABC transporter permease</fullName>
    </submittedName>
</protein>